<keyword evidence="5" id="KW-1185">Reference proteome</keyword>
<feature type="transmembrane region" description="Helical" evidence="1">
    <location>
        <begin position="356"/>
        <end position="378"/>
    </location>
</feature>
<evidence type="ECO:0000313" key="4">
    <source>
        <dbReference type="EMBL" id="MBB6339913.1"/>
    </source>
</evidence>
<evidence type="ECO:0000256" key="1">
    <source>
        <dbReference type="SAM" id="Phobius"/>
    </source>
</evidence>
<protein>
    <submittedName>
        <fullName evidence="4">Peptidoglycan/LPS O-acetylase OafA/YrhL</fullName>
    </submittedName>
</protein>
<accession>A0A7X0BP11</accession>
<gene>
    <name evidence="4" type="ORF">HNP49_000063</name>
</gene>
<dbReference type="PANTHER" id="PTHR23028:SF53">
    <property type="entry name" value="ACYL_TRANSF_3 DOMAIN-CONTAINING PROTEIN"/>
    <property type="match status" value="1"/>
</dbReference>
<dbReference type="Pfam" id="PF19040">
    <property type="entry name" value="SGNH"/>
    <property type="match status" value="1"/>
</dbReference>
<feature type="transmembrane region" description="Helical" evidence="1">
    <location>
        <begin position="256"/>
        <end position="273"/>
    </location>
</feature>
<dbReference type="InterPro" id="IPR002656">
    <property type="entry name" value="Acyl_transf_3_dom"/>
</dbReference>
<sequence>MKNPTKRNGRVIYSPEIDGLRSVAVLVVILYHFGVPGFSGGFVGVDIFFVISGFLISRLLLEELKEGRFKFSVFFVRRARRLFPALFVILLSTFCVGFVLFSAEDMERLSGSIVYASMSLSNIFFWLESDYFDAASELKPLLHTWSLSVEEQFYLFWPVLLYFLHKVPRSWPLPVMVICLGIVSLLGAEVVLKEFSPASFYLTPFRIFEFAIGAGVIWVVNYFPGSQVRKVASSILGVALIIYSVHFFNGETPFPGVNALFPCVGAALLIYAGGTGPVGRVLASAGPVGIGKISYSLYLTHWPIFVFYKYLQIEPLGVIDQIALLGGTLVSALALYNFIEKPFRFGMKGSAQSSPAAFGLACAILTLALVLPAADSWANKGWVWRFKENEMFLTRYDINDKSYVWDLWKVVSSNSGLRSAKAKIYLIGDSQAADMLNAISTTKLVSGINSNVSVSHIQYFCGGVFIPSASKESYYGLENKAFLKEKVKREICEGQNSSAFSVDMLKGSEIVVLGPFWYDYLVQYLPGTIDRIREGSSAKIIVVGHKHMLASSTGIFRYHKSLYGIEAAAAKFIDPDTVAINNRLEKISKEKGVLFFNPLKYLCAGDSGCKVVGRLGGPMMYDTHHLTPEGAEFMGGSFAQWVKENNAFN</sequence>
<dbReference type="AlphaFoldDB" id="A0A7X0BP11"/>
<keyword evidence="1" id="KW-1133">Transmembrane helix</keyword>
<evidence type="ECO:0000259" key="2">
    <source>
        <dbReference type="Pfam" id="PF01757"/>
    </source>
</evidence>
<keyword evidence="1" id="KW-0472">Membrane</keyword>
<dbReference type="PANTHER" id="PTHR23028">
    <property type="entry name" value="ACETYLTRANSFERASE"/>
    <property type="match status" value="1"/>
</dbReference>
<feature type="transmembrane region" description="Helical" evidence="1">
    <location>
        <begin position="231"/>
        <end position="249"/>
    </location>
</feature>
<organism evidence="4 5">
    <name type="scientific">Pseudomonas fluvialis</name>
    <dbReference type="NCBI Taxonomy" id="1793966"/>
    <lineage>
        <taxon>Bacteria</taxon>
        <taxon>Pseudomonadati</taxon>
        <taxon>Pseudomonadota</taxon>
        <taxon>Gammaproteobacteria</taxon>
        <taxon>Pseudomonadales</taxon>
        <taxon>Pseudomonadaceae</taxon>
        <taxon>Pseudomonas</taxon>
    </lineage>
</organism>
<dbReference type="Proteomes" id="UP000557193">
    <property type="component" value="Unassembled WGS sequence"/>
</dbReference>
<feature type="transmembrane region" description="Helical" evidence="1">
    <location>
        <begin position="12"/>
        <end position="34"/>
    </location>
</feature>
<feature type="transmembrane region" description="Helical" evidence="1">
    <location>
        <begin position="82"/>
        <end position="103"/>
    </location>
</feature>
<comment type="caution">
    <text evidence="4">The sequence shown here is derived from an EMBL/GenBank/DDBJ whole genome shotgun (WGS) entry which is preliminary data.</text>
</comment>
<feature type="domain" description="Acyltransferase 3" evidence="2">
    <location>
        <begin position="16"/>
        <end position="336"/>
    </location>
</feature>
<dbReference type="InterPro" id="IPR050879">
    <property type="entry name" value="Acyltransferase_3"/>
</dbReference>
<keyword evidence="1" id="KW-0812">Transmembrane</keyword>
<evidence type="ECO:0000259" key="3">
    <source>
        <dbReference type="Pfam" id="PF19040"/>
    </source>
</evidence>
<feature type="transmembrane region" description="Helical" evidence="1">
    <location>
        <begin position="204"/>
        <end position="225"/>
    </location>
</feature>
<evidence type="ECO:0000313" key="5">
    <source>
        <dbReference type="Proteomes" id="UP000557193"/>
    </source>
</evidence>
<dbReference type="RefSeq" id="WP_184679623.1">
    <property type="nucleotide sequence ID" value="NZ_JACHLL010000001.1"/>
</dbReference>
<feature type="transmembrane region" description="Helical" evidence="1">
    <location>
        <begin position="40"/>
        <end position="61"/>
    </location>
</feature>
<reference evidence="4 5" key="1">
    <citation type="submission" date="2020-08" db="EMBL/GenBank/DDBJ databases">
        <title>Functional genomics of gut bacteria from endangered species of beetles.</title>
        <authorList>
            <person name="Carlos-Shanley C."/>
        </authorList>
    </citation>
    <scope>NUCLEOTIDE SEQUENCE [LARGE SCALE GENOMIC DNA]</scope>
    <source>
        <strain evidence="4 5">S00202</strain>
    </source>
</reference>
<dbReference type="GO" id="GO:0009103">
    <property type="term" value="P:lipopolysaccharide biosynthetic process"/>
    <property type="evidence" value="ECO:0007669"/>
    <property type="project" value="TreeGrafter"/>
</dbReference>
<dbReference type="SUPFAM" id="SSF52266">
    <property type="entry name" value="SGNH hydrolase"/>
    <property type="match status" value="1"/>
</dbReference>
<dbReference type="InterPro" id="IPR043968">
    <property type="entry name" value="SGNH"/>
</dbReference>
<dbReference type="GO" id="GO:0016020">
    <property type="term" value="C:membrane"/>
    <property type="evidence" value="ECO:0007669"/>
    <property type="project" value="TreeGrafter"/>
</dbReference>
<dbReference type="Pfam" id="PF01757">
    <property type="entry name" value="Acyl_transf_3"/>
    <property type="match status" value="1"/>
</dbReference>
<proteinExistence type="predicted"/>
<feature type="domain" description="SGNH" evidence="3">
    <location>
        <begin position="421"/>
        <end position="640"/>
    </location>
</feature>
<dbReference type="GO" id="GO:0016747">
    <property type="term" value="F:acyltransferase activity, transferring groups other than amino-acyl groups"/>
    <property type="evidence" value="ECO:0007669"/>
    <property type="project" value="InterPro"/>
</dbReference>
<feature type="transmembrane region" description="Helical" evidence="1">
    <location>
        <begin position="318"/>
        <end position="336"/>
    </location>
</feature>
<name>A0A7X0BP11_9PSED</name>
<feature type="transmembrane region" description="Helical" evidence="1">
    <location>
        <begin position="171"/>
        <end position="192"/>
    </location>
</feature>
<feature type="transmembrane region" description="Helical" evidence="1">
    <location>
        <begin position="147"/>
        <end position="165"/>
    </location>
</feature>
<dbReference type="EMBL" id="JACHLL010000001">
    <property type="protein sequence ID" value="MBB6339913.1"/>
    <property type="molecule type" value="Genomic_DNA"/>
</dbReference>